<proteinExistence type="predicted"/>
<dbReference type="Proteomes" id="UP000799536">
    <property type="component" value="Unassembled WGS sequence"/>
</dbReference>
<reference evidence="1" key="1">
    <citation type="journal article" date="2020" name="Stud. Mycol.">
        <title>101 Dothideomycetes genomes: a test case for predicting lifestyles and emergence of pathogens.</title>
        <authorList>
            <person name="Haridas S."/>
            <person name="Albert R."/>
            <person name="Binder M."/>
            <person name="Bloem J."/>
            <person name="Labutti K."/>
            <person name="Salamov A."/>
            <person name="Andreopoulos B."/>
            <person name="Baker S."/>
            <person name="Barry K."/>
            <person name="Bills G."/>
            <person name="Bluhm B."/>
            <person name="Cannon C."/>
            <person name="Castanera R."/>
            <person name="Culley D."/>
            <person name="Daum C."/>
            <person name="Ezra D."/>
            <person name="Gonzalez J."/>
            <person name="Henrissat B."/>
            <person name="Kuo A."/>
            <person name="Liang C."/>
            <person name="Lipzen A."/>
            <person name="Lutzoni F."/>
            <person name="Magnuson J."/>
            <person name="Mondo S."/>
            <person name="Nolan M."/>
            <person name="Ohm R."/>
            <person name="Pangilinan J."/>
            <person name="Park H.-J."/>
            <person name="Ramirez L."/>
            <person name="Alfaro M."/>
            <person name="Sun H."/>
            <person name="Tritt A."/>
            <person name="Yoshinaga Y."/>
            <person name="Zwiers L.-H."/>
            <person name="Turgeon B."/>
            <person name="Goodwin S."/>
            <person name="Spatafora J."/>
            <person name="Crous P."/>
            <person name="Grigoriev I."/>
        </authorList>
    </citation>
    <scope>NUCLEOTIDE SEQUENCE</scope>
    <source>
        <strain evidence="1">ATCC 74209</strain>
    </source>
</reference>
<evidence type="ECO:0000313" key="1">
    <source>
        <dbReference type="EMBL" id="KAF2198056.1"/>
    </source>
</evidence>
<comment type="caution">
    <text evidence="1">The sequence shown here is derived from an EMBL/GenBank/DDBJ whole genome shotgun (WGS) entry which is preliminary data.</text>
</comment>
<protein>
    <submittedName>
        <fullName evidence="1">Uncharacterized protein</fullName>
    </submittedName>
</protein>
<dbReference type="AlphaFoldDB" id="A0A9P4JHF4"/>
<gene>
    <name evidence="1" type="ORF">GQ43DRAFT_443704</name>
</gene>
<evidence type="ECO:0000313" key="2">
    <source>
        <dbReference type="Proteomes" id="UP000799536"/>
    </source>
</evidence>
<dbReference type="EMBL" id="ML994175">
    <property type="protein sequence ID" value="KAF2198056.1"/>
    <property type="molecule type" value="Genomic_DNA"/>
</dbReference>
<organism evidence="1 2">
    <name type="scientific">Delitschia confertaspora ATCC 74209</name>
    <dbReference type="NCBI Taxonomy" id="1513339"/>
    <lineage>
        <taxon>Eukaryota</taxon>
        <taxon>Fungi</taxon>
        <taxon>Dikarya</taxon>
        <taxon>Ascomycota</taxon>
        <taxon>Pezizomycotina</taxon>
        <taxon>Dothideomycetes</taxon>
        <taxon>Pleosporomycetidae</taxon>
        <taxon>Pleosporales</taxon>
        <taxon>Delitschiaceae</taxon>
        <taxon>Delitschia</taxon>
    </lineage>
</organism>
<accession>A0A9P4JHF4</accession>
<sequence>MVCSIQGHEILHIVSDLKRPFPAYRVEALCYRQVAANARVKRNSVGNTRQSPKRTNEQLQSSELCLYSLEQAEWYTEFSVP</sequence>
<name>A0A9P4JHF4_9PLEO</name>
<keyword evidence="2" id="KW-1185">Reference proteome</keyword>